<proteinExistence type="predicted"/>
<sequence>MAAQRELWEFSIHVCWQDTGTEQQFKGTVDTPPGLTAADLLNNLLEDISRKHQRRGFTHRGFTATFRG</sequence>
<dbReference type="EMBL" id="LAQS01000006">
    <property type="protein sequence ID" value="KKZ74852.1"/>
    <property type="molecule type" value="Genomic_DNA"/>
</dbReference>
<dbReference type="RefSeq" id="WP_046906353.1">
    <property type="nucleotide sequence ID" value="NZ_BAAAXG010000026.1"/>
</dbReference>
<organism evidence="1 2">
    <name type="scientific">Streptomyces showdoensis</name>
    <dbReference type="NCBI Taxonomy" id="68268"/>
    <lineage>
        <taxon>Bacteria</taxon>
        <taxon>Bacillati</taxon>
        <taxon>Actinomycetota</taxon>
        <taxon>Actinomycetes</taxon>
        <taxon>Kitasatosporales</taxon>
        <taxon>Streptomycetaceae</taxon>
        <taxon>Streptomyces</taxon>
    </lineage>
</organism>
<keyword evidence="2" id="KW-1185">Reference proteome</keyword>
<reference evidence="1 2" key="1">
    <citation type="submission" date="2015-05" db="EMBL/GenBank/DDBJ databases">
        <title>Draft Genome assembly of Streptomyces showdoensis.</title>
        <authorList>
            <person name="Thapa K.K."/>
            <person name="Metsa-Ketela M."/>
        </authorList>
    </citation>
    <scope>NUCLEOTIDE SEQUENCE [LARGE SCALE GENOMIC DNA]</scope>
    <source>
        <strain evidence="1 2">ATCC 15227</strain>
    </source>
</reference>
<dbReference type="Proteomes" id="UP000265325">
    <property type="component" value="Unassembled WGS sequence"/>
</dbReference>
<comment type="caution">
    <text evidence="1">The sequence shown here is derived from an EMBL/GenBank/DDBJ whole genome shotgun (WGS) entry which is preliminary data.</text>
</comment>
<dbReference type="AlphaFoldDB" id="A0A2P2GTN7"/>
<evidence type="ECO:0000313" key="1">
    <source>
        <dbReference type="EMBL" id="KKZ74852.1"/>
    </source>
</evidence>
<name>A0A2P2GTN7_STREW</name>
<accession>A0A2P2GTN7</accession>
<gene>
    <name evidence="1" type="ORF">VO63_05215</name>
</gene>
<evidence type="ECO:0000313" key="2">
    <source>
        <dbReference type="Proteomes" id="UP000265325"/>
    </source>
</evidence>
<protein>
    <submittedName>
        <fullName evidence="1">Uncharacterized protein</fullName>
    </submittedName>
</protein>